<evidence type="ECO:0000256" key="1">
    <source>
        <dbReference type="ARBA" id="ARBA00004651"/>
    </source>
</evidence>
<dbReference type="OrthoDB" id="5638726at2"/>
<protein>
    <submittedName>
        <fullName evidence="7">Amino acid transporter</fullName>
    </submittedName>
</protein>
<sequence length="197" mass="20445">MLGFGTGLGLIVAIGAQNAYLLRIGLASPPRTVVAAVLICVTADAALIIAGIAGVGALVGSAPLILVVARYAGAAFLIVYGALAARRALRGSESLQPDGSKALVRPLLALLAMTWLNPHVYLDTLVLLGTIANQQPDAARWWFGAGAVIGSVFWFTSLGFAARLLRPLFARSVTWRILDAVIALVLFVIAGSLLVGM</sequence>
<feature type="transmembrane region" description="Helical" evidence="6">
    <location>
        <begin position="177"/>
        <end position="195"/>
    </location>
</feature>
<dbReference type="GO" id="GO:0015171">
    <property type="term" value="F:amino acid transmembrane transporter activity"/>
    <property type="evidence" value="ECO:0007669"/>
    <property type="project" value="TreeGrafter"/>
</dbReference>
<proteinExistence type="predicted"/>
<keyword evidence="5 6" id="KW-0472">Membrane</keyword>
<reference evidence="7 8" key="1">
    <citation type="submission" date="2018-05" db="EMBL/GenBank/DDBJ databases">
        <title>Amnibacterium sp. M8JJ-5, whole genome shotgun sequence.</title>
        <authorList>
            <person name="Tuo L."/>
        </authorList>
    </citation>
    <scope>NUCLEOTIDE SEQUENCE [LARGE SCALE GENOMIC DNA]</scope>
    <source>
        <strain evidence="7 8">M8JJ-5</strain>
    </source>
</reference>
<evidence type="ECO:0000256" key="5">
    <source>
        <dbReference type="ARBA" id="ARBA00023136"/>
    </source>
</evidence>
<keyword evidence="4 6" id="KW-1133">Transmembrane helix</keyword>
<name>A0A2V1HV15_9MICO</name>
<feature type="transmembrane region" description="Helical" evidence="6">
    <location>
        <begin position="33"/>
        <end position="58"/>
    </location>
</feature>
<comment type="caution">
    <text evidence="7">The sequence shown here is derived from an EMBL/GenBank/DDBJ whole genome shotgun (WGS) entry which is preliminary data.</text>
</comment>
<dbReference type="PANTHER" id="PTHR30086">
    <property type="entry name" value="ARGININE EXPORTER PROTEIN ARGO"/>
    <property type="match status" value="1"/>
</dbReference>
<comment type="subcellular location">
    <subcellularLocation>
        <location evidence="1">Cell membrane</location>
        <topology evidence="1">Multi-pass membrane protein</topology>
    </subcellularLocation>
</comment>
<accession>A0A2V1HV15</accession>
<evidence type="ECO:0000313" key="8">
    <source>
        <dbReference type="Proteomes" id="UP000244893"/>
    </source>
</evidence>
<gene>
    <name evidence="7" type="ORF">DDQ50_07355</name>
</gene>
<evidence type="ECO:0000313" key="7">
    <source>
        <dbReference type="EMBL" id="PVZ96433.1"/>
    </source>
</evidence>
<keyword evidence="2" id="KW-1003">Cell membrane</keyword>
<feature type="transmembrane region" description="Helical" evidence="6">
    <location>
        <begin position="6"/>
        <end position="26"/>
    </location>
</feature>
<organism evidence="7 8">
    <name type="scientific">Amnibacterium flavum</name>
    <dbReference type="NCBI Taxonomy" id="2173173"/>
    <lineage>
        <taxon>Bacteria</taxon>
        <taxon>Bacillati</taxon>
        <taxon>Actinomycetota</taxon>
        <taxon>Actinomycetes</taxon>
        <taxon>Micrococcales</taxon>
        <taxon>Microbacteriaceae</taxon>
        <taxon>Amnibacterium</taxon>
    </lineage>
</organism>
<dbReference type="EMBL" id="QEOP01000001">
    <property type="protein sequence ID" value="PVZ96433.1"/>
    <property type="molecule type" value="Genomic_DNA"/>
</dbReference>
<dbReference type="AlphaFoldDB" id="A0A2V1HV15"/>
<evidence type="ECO:0000256" key="3">
    <source>
        <dbReference type="ARBA" id="ARBA00022692"/>
    </source>
</evidence>
<dbReference type="InterPro" id="IPR001123">
    <property type="entry name" value="LeuE-type"/>
</dbReference>
<feature type="transmembrane region" description="Helical" evidence="6">
    <location>
        <begin position="64"/>
        <end position="83"/>
    </location>
</feature>
<keyword evidence="8" id="KW-1185">Reference proteome</keyword>
<feature type="transmembrane region" description="Helical" evidence="6">
    <location>
        <begin position="141"/>
        <end position="165"/>
    </location>
</feature>
<evidence type="ECO:0000256" key="2">
    <source>
        <dbReference type="ARBA" id="ARBA00022475"/>
    </source>
</evidence>
<dbReference type="PANTHER" id="PTHR30086:SF20">
    <property type="entry name" value="ARGININE EXPORTER PROTEIN ARGO-RELATED"/>
    <property type="match status" value="1"/>
</dbReference>
<dbReference type="Pfam" id="PF01810">
    <property type="entry name" value="LysE"/>
    <property type="match status" value="1"/>
</dbReference>
<evidence type="ECO:0000256" key="4">
    <source>
        <dbReference type="ARBA" id="ARBA00022989"/>
    </source>
</evidence>
<keyword evidence="3 6" id="KW-0812">Transmembrane</keyword>
<evidence type="ECO:0000256" key="6">
    <source>
        <dbReference type="SAM" id="Phobius"/>
    </source>
</evidence>
<dbReference type="Proteomes" id="UP000244893">
    <property type="component" value="Unassembled WGS sequence"/>
</dbReference>
<dbReference type="GO" id="GO:0005886">
    <property type="term" value="C:plasma membrane"/>
    <property type="evidence" value="ECO:0007669"/>
    <property type="project" value="UniProtKB-SubCell"/>
</dbReference>